<protein>
    <submittedName>
        <fullName evidence="3">Alpha/beta fold hydrolase</fullName>
    </submittedName>
    <submittedName>
        <fullName evidence="4">Alpha/beta hydrolase</fullName>
    </submittedName>
</protein>
<proteinExistence type="predicted"/>
<dbReference type="Pfam" id="PF00561">
    <property type="entry name" value="Abhydrolase_1"/>
    <property type="match status" value="1"/>
</dbReference>
<dbReference type="GO" id="GO:0016787">
    <property type="term" value="F:hydrolase activity"/>
    <property type="evidence" value="ECO:0007669"/>
    <property type="project" value="UniProtKB-KW"/>
</dbReference>
<comment type="caution">
    <text evidence="4">The sequence shown here is derived from an EMBL/GenBank/DDBJ whole genome shotgun (WGS) entry which is preliminary data.</text>
</comment>
<dbReference type="OrthoDB" id="9773293at2"/>
<reference evidence="4" key="1">
    <citation type="submission" date="2017-07" db="EMBL/GenBank/DDBJ databases">
        <title>Leptospira spp. isolated from tropical soils.</title>
        <authorList>
            <person name="Thibeaux R."/>
            <person name="Iraola G."/>
            <person name="Ferres I."/>
            <person name="Bierque E."/>
            <person name="Girault D."/>
            <person name="Soupe-Gilbert M.-E."/>
            <person name="Picardeau M."/>
            <person name="Goarant C."/>
        </authorList>
    </citation>
    <scope>NUCLEOTIDE SEQUENCE [LARGE SCALE GENOMIC DNA]</scope>
    <source>
        <strain evidence="4">ATI7-C-A5</strain>
    </source>
</reference>
<dbReference type="Gene3D" id="3.40.50.1820">
    <property type="entry name" value="alpha/beta hydrolase"/>
    <property type="match status" value="1"/>
</dbReference>
<keyword evidence="5" id="KW-1185">Reference proteome</keyword>
<reference evidence="3 5" key="2">
    <citation type="journal article" date="2018" name="Microb. Genom.">
        <title>Deciphering the unexplored Leptospira diversity from soils uncovers genomic evolution to virulence.</title>
        <authorList>
            <person name="Thibeaux R."/>
            <person name="Iraola G."/>
            <person name="Ferres I."/>
            <person name="Bierque E."/>
            <person name="Girault D."/>
            <person name="Soupe-Gilbert M.E."/>
            <person name="Picardeau M."/>
            <person name="Goarant C."/>
        </authorList>
    </citation>
    <scope>NUCLEOTIDE SEQUENCE [LARGE SCALE GENOMIC DNA]</scope>
    <source>
        <strain evidence="3 5">ATI7-C-A5</strain>
    </source>
</reference>
<feature type="domain" description="AB hydrolase-1" evidence="2">
    <location>
        <begin position="49"/>
        <end position="170"/>
    </location>
</feature>
<dbReference type="SUPFAM" id="SSF53474">
    <property type="entry name" value="alpha/beta-Hydrolases"/>
    <property type="match status" value="1"/>
</dbReference>
<dbReference type="EMBL" id="NPEF02000015">
    <property type="protein sequence ID" value="MDV6236660.1"/>
    <property type="molecule type" value="Genomic_DNA"/>
</dbReference>
<dbReference type="PANTHER" id="PTHR43329">
    <property type="entry name" value="EPOXIDE HYDROLASE"/>
    <property type="match status" value="1"/>
</dbReference>
<evidence type="ECO:0000313" key="5">
    <source>
        <dbReference type="Proteomes" id="UP000232122"/>
    </source>
</evidence>
<evidence type="ECO:0000313" key="4">
    <source>
        <dbReference type="EMBL" id="PJZ91614.1"/>
    </source>
</evidence>
<dbReference type="RefSeq" id="WP_100765610.1">
    <property type="nucleotide sequence ID" value="NZ_NPEF02000015.1"/>
</dbReference>
<evidence type="ECO:0000256" key="1">
    <source>
        <dbReference type="ARBA" id="ARBA00022801"/>
    </source>
</evidence>
<dbReference type="Proteomes" id="UP000232122">
    <property type="component" value="Unassembled WGS sequence"/>
</dbReference>
<keyword evidence="1 4" id="KW-0378">Hydrolase</keyword>
<evidence type="ECO:0000259" key="2">
    <source>
        <dbReference type="Pfam" id="PF00561"/>
    </source>
</evidence>
<accession>A0A2N0B4Y3</accession>
<dbReference type="InterPro" id="IPR029058">
    <property type="entry name" value="AB_hydrolase_fold"/>
</dbReference>
<name>A0A2N0B4Y3_9LEPT</name>
<dbReference type="EMBL" id="NPEF01000244">
    <property type="protein sequence ID" value="PJZ91614.1"/>
    <property type="molecule type" value="Genomic_DNA"/>
</dbReference>
<sequence length="319" mass="37184">MIALQPKKPKASDKKKSRTDFRTTFVKNGNLDLFLKYNSTADERPDRETILFVHGYPDEHSTWDRQMDVLSREFNVGAFDLRGAGNSAKPIRQKDYNASKLFEDFAEVIRFLGGGTKVHLVAHDWGAILFWGFLGISEYSKLLKSYTAMGGPHPLISLRSMIRYFFSFRPDKILVSIRQSFQSWYILFFQIPFLPELSIRILTKPIWKYLMWAAEIPKDDPMRFMTREKILENAVYPVNLYRELLRGNFPIPKRISVPTRVLVPIRDMAIRPECYDSLSEVCDSVGFFTADSNHWIQKEMPEFVTDKIRDFVLTNSKRA</sequence>
<dbReference type="PRINTS" id="PR00412">
    <property type="entry name" value="EPOXHYDRLASE"/>
</dbReference>
<evidence type="ECO:0000313" key="3">
    <source>
        <dbReference type="EMBL" id="MDV6236660.1"/>
    </source>
</evidence>
<dbReference type="InterPro" id="IPR000639">
    <property type="entry name" value="Epox_hydrolase-like"/>
</dbReference>
<gene>
    <name evidence="3" type="ORF">CH379_013600</name>
    <name evidence="4" type="ORF">CH379_17670</name>
</gene>
<dbReference type="InterPro" id="IPR000073">
    <property type="entry name" value="AB_hydrolase_1"/>
</dbReference>
<reference evidence="3" key="3">
    <citation type="submission" date="2023-10" db="EMBL/GenBank/DDBJ databases">
        <authorList>
            <person name="Picardeau M."/>
            <person name="Thibeaux R."/>
        </authorList>
    </citation>
    <scope>NUCLEOTIDE SEQUENCE</scope>
    <source>
        <strain evidence="3">ATI7-C-A5</strain>
    </source>
</reference>
<dbReference type="AlphaFoldDB" id="A0A2N0B4Y3"/>
<organism evidence="4">
    <name type="scientific">Leptospira ellisii</name>
    <dbReference type="NCBI Taxonomy" id="2023197"/>
    <lineage>
        <taxon>Bacteria</taxon>
        <taxon>Pseudomonadati</taxon>
        <taxon>Spirochaetota</taxon>
        <taxon>Spirochaetia</taxon>
        <taxon>Leptospirales</taxon>
        <taxon>Leptospiraceae</taxon>
        <taxon>Leptospira</taxon>
    </lineage>
</organism>